<dbReference type="GO" id="GO:0042121">
    <property type="term" value="P:alginic acid biosynthetic process"/>
    <property type="evidence" value="ECO:0007669"/>
    <property type="project" value="UniProtKB-KW"/>
</dbReference>
<keyword evidence="5" id="KW-0574">Periplasm</keyword>
<keyword evidence="4" id="KW-0732">Signal</keyword>
<dbReference type="Proteomes" id="UP000646523">
    <property type="component" value="Unassembled WGS sequence"/>
</dbReference>
<dbReference type="AlphaFoldDB" id="A0A917ZEJ5"/>
<comment type="caution">
    <text evidence="8">The sequence shown here is derived from an EMBL/GenBank/DDBJ whole genome shotgun (WGS) entry which is preliminary data.</text>
</comment>
<evidence type="ECO:0000313" key="8">
    <source>
        <dbReference type="EMBL" id="GGO81067.1"/>
    </source>
</evidence>
<keyword evidence="9" id="KW-1185">Reference proteome</keyword>
<keyword evidence="6" id="KW-0016">Alginate biosynthesis</keyword>
<keyword evidence="3" id="KW-0808">Transferase</keyword>
<dbReference type="GO" id="GO:0042597">
    <property type="term" value="C:periplasmic space"/>
    <property type="evidence" value="ECO:0007669"/>
    <property type="project" value="UniProtKB-SubCell"/>
</dbReference>
<evidence type="ECO:0000313" key="9">
    <source>
        <dbReference type="Proteomes" id="UP000646523"/>
    </source>
</evidence>
<comment type="subcellular location">
    <subcellularLocation>
        <location evidence="1">Periplasm</location>
    </subcellularLocation>
</comment>
<sequence>MENTGVRRPRARRAAAVLAAGLLFFGPVVAFATGERAVELENRKLPDFPDLTEGWAVIPKLESWANAHLPLRQHAVSGNAALSHLLFEQPPTYHSGGPPTYPRVIEGRDGWLYFGDDVAEGCRPKWSIDETLDRVHRLARIVRQSGRKFVFTVAPDKTTIHPERLPERFLGKGCMERRKREFWAALERADPEGYVDLRSALLTMRNETGKPVYWRTDSHWNDRSAALYGTLLAEAVQPGLTEGTTLTRAGSQARTGDLGPLMGVPREEIIELWSLKRDGVRQVSRDDSGTPLWFGVSNTSRKAPLFKPKTVLIGDSFTRNSAPWVTPYFADLTVMRSDAPARAGTGQVAERIAASDVVIFEMVERYFVGGHGEMLDDATLLAVEQALREDT</sequence>
<proteinExistence type="predicted"/>
<dbReference type="InterPro" id="IPR031811">
    <property type="entry name" value="ALGX/ALGJ_SGNH-like"/>
</dbReference>
<organism evidence="8 9">
    <name type="scientific">Nonomuraea cavernae</name>
    <dbReference type="NCBI Taxonomy" id="2045107"/>
    <lineage>
        <taxon>Bacteria</taxon>
        <taxon>Bacillati</taxon>
        <taxon>Actinomycetota</taxon>
        <taxon>Actinomycetes</taxon>
        <taxon>Streptosporangiales</taxon>
        <taxon>Streptosporangiaceae</taxon>
        <taxon>Nonomuraea</taxon>
    </lineage>
</organism>
<accession>A0A917ZEJ5</accession>
<dbReference type="GO" id="GO:0016740">
    <property type="term" value="F:transferase activity"/>
    <property type="evidence" value="ECO:0007669"/>
    <property type="project" value="UniProtKB-KW"/>
</dbReference>
<comment type="pathway">
    <text evidence="2">Glycan biosynthesis; alginate biosynthesis.</text>
</comment>
<reference evidence="8" key="1">
    <citation type="journal article" date="2014" name="Int. J. Syst. Evol. Microbiol.">
        <title>Complete genome sequence of Corynebacterium casei LMG S-19264T (=DSM 44701T), isolated from a smear-ripened cheese.</title>
        <authorList>
            <consortium name="US DOE Joint Genome Institute (JGI-PGF)"/>
            <person name="Walter F."/>
            <person name="Albersmeier A."/>
            <person name="Kalinowski J."/>
            <person name="Ruckert C."/>
        </authorList>
    </citation>
    <scope>NUCLEOTIDE SEQUENCE</scope>
    <source>
        <strain evidence="8">CGMCC 4.7368</strain>
    </source>
</reference>
<feature type="domain" description="AlgX/AlgJ SGNH hydrolase-like" evidence="7">
    <location>
        <begin position="104"/>
        <end position="321"/>
    </location>
</feature>
<evidence type="ECO:0000256" key="1">
    <source>
        <dbReference type="ARBA" id="ARBA00004418"/>
    </source>
</evidence>
<dbReference type="EMBL" id="BMNH01000035">
    <property type="protein sequence ID" value="GGO81067.1"/>
    <property type="molecule type" value="Genomic_DNA"/>
</dbReference>
<evidence type="ECO:0000256" key="6">
    <source>
        <dbReference type="ARBA" id="ARBA00022841"/>
    </source>
</evidence>
<evidence type="ECO:0000256" key="3">
    <source>
        <dbReference type="ARBA" id="ARBA00022679"/>
    </source>
</evidence>
<evidence type="ECO:0000256" key="5">
    <source>
        <dbReference type="ARBA" id="ARBA00022764"/>
    </source>
</evidence>
<name>A0A917ZEJ5_9ACTN</name>
<gene>
    <name evidence="8" type="ORF">GCM10012289_69140</name>
</gene>
<dbReference type="Pfam" id="PF16822">
    <property type="entry name" value="ALGX"/>
    <property type="match status" value="1"/>
</dbReference>
<protein>
    <recommendedName>
        <fullName evidence="7">AlgX/AlgJ SGNH hydrolase-like domain-containing protein</fullName>
    </recommendedName>
</protein>
<evidence type="ECO:0000259" key="7">
    <source>
        <dbReference type="Pfam" id="PF16822"/>
    </source>
</evidence>
<dbReference type="RefSeq" id="WP_189128435.1">
    <property type="nucleotide sequence ID" value="NZ_BMNH01000035.1"/>
</dbReference>
<reference evidence="8" key="2">
    <citation type="submission" date="2020-09" db="EMBL/GenBank/DDBJ databases">
        <authorList>
            <person name="Sun Q."/>
            <person name="Zhou Y."/>
        </authorList>
    </citation>
    <scope>NUCLEOTIDE SEQUENCE</scope>
    <source>
        <strain evidence="8">CGMCC 4.7368</strain>
    </source>
</reference>
<evidence type="ECO:0000256" key="4">
    <source>
        <dbReference type="ARBA" id="ARBA00022729"/>
    </source>
</evidence>
<evidence type="ECO:0000256" key="2">
    <source>
        <dbReference type="ARBA" id="ARBA00005182"/>
    </source>
</evidence>